<sequence length="82" mass="9491">MKAFDEPVKNSLGHYVSIDEDRNEDVQGINLHQPLDIQNLEKDDDQDKDEMNKTDNREEDLQELENIASLPRNKTQHSCIIG</sequence>
<evidence type="ECO:0000313" key="3">
    <source>
        <dbReference type="WBParaSite" id="ACRNAN_scaffold25367.g13152.t1"/>
    </source>
</evidence>
<proteinExistence type="predicted"/>
<evidence type="ECO:0000256" key="1">
    <source>
        <dbReference type="SAM" id="MobiDB-lite"/>
    </source>
</evidence>
<name>A0A914DFF3_9BILA</name>
<protein>
    <submittedName>
        <fullName evidence="3">Uncharacterized protein</fullName>
    </submittedName>
</protein>
<reference evidence="3" key="1">
    <citation type="submission" date="2022-11" db="UniProtKB">
        <authorList>
            <consortium name="WormBaseParasite"/>
        </authorList>
    </citation>
    <scope>IDENTIFICATION</scope>
</reference>
<keyword evidence="2" id="KW-1185">Reference proteome</keyword>
<evidence type="ECO:0000313" key="2">
    <source>
        <dbReference type="Proteomes" id="UP000887540"/>
    </source>
</evidence>
<dbReference type="Proteomes" id="UP000887540">
    <property type="component" value="Unplaced"/>
</dbReference>
<feature type="region of interest" description="Disordered" evidence="1">
    <location>
        <begin position="29"/>
        <end position="60"/>
    </location>
</feature>
<dbReference type="AlphaFoldDB" id="A0A914DFF3"/>
<dbReference type="WBParaSite" id="ACRNAN_scaffold25367.g13152.t1">
    <property type="protein sequence ID" value="ACRNAN_scaffold25367.g13152.t1"/>
    <property type="gene ID" value="ACRNAN_scaffold25367.g13152"/>
</dbReference>
<accession>A0A914DFF3</accession>
<organism evidence="2 3">
    <name type="scientific">Acrobeloides nanus</name>
    <dbReference type="NCBI Taxonomy" id="290746"/>
    <lineage>
        <taxon>Eukaryota</taxon>
        <taxon>Metazoa</taxon>
        <taxon>Ecdysozoa</taxon>
        <taxon>Nematoda</taxon>
        <taxon>Chromadorea</taxon>
        <taxon>Rhabditida</taxon>
        <taxon>Tylenchina</taxon>
        <taxon>Cephalobomorpha</taxon>
        <taxon>Cephaloboidea</taxon>
        <taxon>Cephalobidae</taxon>
        <taxon>Acrobeloides</taxon>
    </lineage>
</organism>